<dbReference type="GO" id="GO:0003725">
    <property type="term" value="F:double-stranded RNA binding"/>
    <property type="evidence" value="ECO:0007669"/>
    <property type="project" value="TreeGrafter"/>
</dbReference>
<dbReference type="Proteomes" id="UP001186944">
    <property type="component" value="Unassembled WGS sequence"/>
</dbReference>
<evidence type="ECO:0000313" key="6">
    <source>
        <dbReference type="EMBL" id="KAK3088569.1"/>
    </source>
</evidence>
<keyword evidence="2 3" id="KW-0694">RNA-binding</keyword>
<accession>A0AA88XQI0</accession>
<dbReference type="SUPFAM" id="SSF54768">
    <property type="entry name" value="dsRNA-binding domain-like"/>
    <property type="match status" value="5"/>
</dbReference>
<evidence type="ECO:0000256" key="2">
    <source>
        <dbReference type="ARBA" id="ARBA00022884"/>
    </source>
</evidence>
<evidence type="ECO:0000259" key="5">
    <source>
        <dbReference type="PROSITE" id="PS50137"/>
    </source>
</evidence>
<evidence type="ECO:0000313" key="7">
    <source>
        <dbReference type="Proteomes" id="UP001186944"/>
    </source>
</evidence>
<protein>
    <recommendedName>
        <fullName evidence="5">DRBM domain-containing protein</fullName>
    </recommendedName>
</protein>
<feature type="domain" description="DRBM" evidence="5">
    <location>
        <begin position="314"/>
        <end position="403"/>
    </location>
</feature>
<sequence length="794" mass="87580">MHRMQHLTYIFRSSDLVKKFGVAQYPISTDATVTKLAQQNRNVTSYSSSGMGVQQQYQPQMAHPQVQVTNQHMTMGTHSQQNRQKGNMMGVGIIKNSTPNSLPNNQMMPSSNSYPSTQHSVAGMHQMNHTNAVSQSSVPISSQNGSVSVSVATSKQHIVVTPNDGQQQTNTQSATQQNATTEQTQPNATGTIISDQLSTEQEDSNGSEASQGLANTKEKTPMCLINELARYNKIMHQYTLVDEQGPAHKKVFYVQLKLGDSEEYSANGPSIKKAQHAAASQALQKTSYTAPPPKPPKAQTNFNTETMGDGQPVTPTVKLNALAMKRGEQTYYKPIETRTPQQYYPPPNYNYRGMFNQRYHYPRMPRVFYVSLKVGAREFVGEGPTRQEARHDAAKKALGILEKLPVPNEEERKIECPVDLPTDAEKDNLKSEISLVHEIALKRNLSVGFEVTRESGPPHMKTFVTCCKVGDYLTESEGNSKKVSKKKAAEMMLEKLKELPPLPPSVSRLRNKPIVKKKNKNLIKQQVQKADPNYGVGINPISRLIQIQQAQQKKEPVYTLVTERGLPRRREFVIQVQVDDQACTGVGPNKKLAKRHAAEAMLTLLGYNKPSPQPTKPAIKTASTPEGSSEKKVTFQESTDESGDQSADGKAGRQLMPGLLLLPDSKYTGGPIYGQGQNHVGDYTAFANVSKRPEITLRELASANGLEIKFDEFQSQTNSQQSEYLSRVTLLFTPPRVFHGSGGNAEAARDLAALEALKFLHEMGKGDGPHVKQEQDLANSGQMGVTHAGRVTTM</sequence>
<evidence type="ECO:0000256" key="4">
    <source>
        <dbReference type="SAM" id="MobiDB-lite"/>
    </source>
</evidence>
<dbReference type="FunFam" id="3.30.160.20:FF:000013">
    <property type="entry name" value="double-stranded RNA-binding protein Staufen homolog 2 isoform X3"/>
    <property type="match status" value="1"/>
</dbReference>
<dbReference type="InterPro" id="IPR032478">
    <property type="entry name" value="Staufen_C"/>
</dbReference>
<dbReference type="InterPro" id="IPR014720">
    <property type="entry name" value="dsRBD_dom"/>
</dbReference>
<feature type="region of interest" description="Disordered" evidence="4">
    <location>
        <begin position="271"/>
        <end position="296"/>
    </location>
</feature>
<dbReference type="AlphaFoldDB" id="A0AA88XQI0"/>
<feature type="compositionally biased region" description="Low complexity" evidence="4">
    <location>
        <begin position="166"/>
        <end position="189"/>
    </location>
</feature>
<dbReference type="GO" id="GO:0005886">
    <property type="term" value="C:plasma membrane"/>
    <property type="evidence" value="ECO:0007669"/>
    <property type="project" value="TreeGrafter"/>
</dbReference>
<dbReference type="GO" id="GO:0035418">
    <property type="term" value="P:protein localization to synapse"/>
    <property type="evidence" value="ECO:0007669"/>
    <property type="project" value="TreeGrafter"/>
</dbReference>
<dbReference type="CDD" id="cd19882">
    <property type="entry name" value="DSRM_STAU2_rpt2"/>
    <property type="match status" value="1"/>
</dbReference>
<dbReference type="GO" id="GO:0007281">
    <property type="term" value="P:germ cell development"/>
    <property type="evidence" value="ECO:0007669"/>
    <property type="project" value="TreeGrafter"/>
</dbReference>
<feature type="region of interest" description="Disordered" evidence="4">
    <location>
        <begin position="161"/>
        <end position="189"/>
    </location>
</feature>
<dbReference type="PANTHER" id="PTHR46054">
    <property type="entry name" value="MATERNAL EFFECT PROTEIN STAUFEN"/>
    <property type="match status" value="1"/>
</dbReference>
<evidence type="ECO:0000256" key="1">
    <source>
        <dbReference type="ARBA" id="ARBA00022737"/>
    </source>
</evidence>
<name>A0AA88XQI0_PINIB</name>
<dbReference type="CDD" id="cd19861">
    <property type="entry name" value="DSRM_STAU_rpt5"/>
    <property type="match status" value="1"/>
</dbReference>
<comment type="caution">
    <text evidence="6">The sequence shown here is derived from an EMBL/GenBank/DDBJ whole genome shotgun (WGS) entry which is preliminary data.</text>
</comment>
<dbReference type="PROSITE" id="PS50137">
    <property type="entry name" value="DS_RBD"/>
    <property type="match status" value="5"/>
</dbReference>
<dbReference type="GO" id="GO:0003729">
    <property type="term" value="F:mRNA binding"/>
    <property type="evidence" value="ECO:0007669"/>
    <property type="project" value="TreeGrafter"/>
</dbReference>
<feature type="domain" description="DRBM" evidence="5">
    <location>
        <begin position="539"/>
        <end position="607"/>
    </location>
</feature>
<dbReference type="FunFam" id="3.30.160.20:FF:000007">
    <property type="entry name" value="Double-stranded RNA-binding protein Staufen homolog 1"/>
    <property type="match status" value="1"/>
</dbReference>
<reference evidence="6" key="1">
    <citation type="submission" date="2019-08" db="EMBL/GenBank/DDBJ databases">
        <title>The improved chromosome-level genome for the pearl oyster Pinctada fucata martensii using PacBio sequencing and Hi-C.</title>
        <authorList>
            <person name="Zheng Z."/>
        </authorList>
    </citation>
    <scope>NUCLEOTIDE SEQUENCE</scope>
    <source>
        <strain evidence="6">ZZ-2019</strain>
        <tissue evidence="6">Adductor muscle</tissue>
    </source>
</reference>
<dbReference type="EMBL" id="VSWD01000011">
    <property type="protein sequence ID" value="KAK3088569.1"/>
    <property type="molecule type" value="Genomic_DNA"/>
</dbReference>
<dbReference type="SMART" id="SM00358">
    <property type="entry name" value="DSRM"/>
    <property type="match status" value="5"/>
</dbReference>
<gene>
    <name evidence="6" type="ORF">FSP39_020726</name>
</gene>
<evidence type="ECO:0000256" key="3">
    <source>
        <dbReference type="PROSITE-ProRule" id="PRU00266"/>
    </source>
</evidence>
<dbReference type="Pfam" id="PF00035">
    <property type="entry name" value="dsrm"/>
    <property type="match status" value="3"/>
</dbReference>
<dbReference type="GO" id="GO:0098964">
    <property type="term" value="P:anterograde dendritic transport of messenger ribonucleoprotein complex"/>
    <property type="evidence" value="ECO:0007669"/>
    <property type="project" value="TreeGrafter"/>
</dbReference>
<dbReference type="InterPro" id="IPR044464">
    <property type="entry name" value="STAU2_DSRM_2"/>
</dbReference>
<dbReference type="Gene3D" id="3.30.160.20">
    <property type="match status" value="5"/>
</dbReference>
<dbReference type="InterPro" id="IPR051740">
    <property type="entry name" value="DRBM-containing_protein"/>
</dbReference>
<feature type="domain" description="DRBM" evidence="5">
    <location>
        <begin position="431"/>
        <end position="498"/>
    </location>
</feature>
<dbReference type="GO" id="GO:0008298">
    <property type="term" value="P:intracellular mRNA localization"/>
    <property type="evidence" value="ECO:0007669"/>
    <property type="project" value="TreeGrafter"/>
</dbReference>
<dbReference type="GO" id="GO:0032839">
    <property type="term" value="C:dendrite cytoplasm"/>
    <property type="evidence" value="ECO:0007669"/>
    <property type="project" value="GOC"/>
</dbReference>
<keyword evidence="7" id="KW-1185">Reference proteome</keyword>
<feature type="domain" description="DRBM" evidence="5">
    <location>
        <begin position="220"/>
        <end position="288"/>
    </location>
</feature>
<proteinExistence type="predicted"/>
<dbReference type="GO" id="GO:0043025">
    <property type="term" value="C:neuronal cell body"/>
    <property type="evidence" value="ECO:0007669"/>
    <property type="project" value="TreeGrafter"/>
</dbReference>
<feature type="region of interest" description="Disordered" evidence="4">
    <location>
        <begin position="606"/>
        <end position="652"/>
    </location>
</feature>
<feature type="domain" description="DRBM" evidence="5">
    <location>
        <begin position="692"/>
        <end position="762"/>
    </location>
</feature>
<dbReference type="GO" id="GO:0010494">
    <property type="term" value="C:cytoplasmic stress granule"/>
    <property type="evidence" value="ECO:0007669"/>
    <property type="project" value="TreeGrafter"/>
</dbReference>
<keyword evidence="1" id="KW-0677">Repeat</keyword>
<organism evidence="6 7">
    <name type="scientific">Pinctada imbricata</name>
    <name type="common">Atlantic pearl-oyster</name>
    <name type="synonym">Pinctada martensii</name>
    <dbReference type="NCBI Taxonomy" id="66713"/>
    <lineage>
        <taxon>Eukaryota</taxon>
        <taxon>Metazoa</taxon>
        <taxon>Spiralia</taxon>
        <taxon>Lophotrochozoa</taxon>
        <taxon>Mollusca</taxon>
        <taxon>Bivalvia</taxon>
        <taxon>Autobranchia</taxon>
        <taxon>Pteriomorphia</taxon>
        <taxon>Pterioida</taxon>
        <taxon>Pterioidea</taxon>
        <taxon>Pteriidae</taxon>
        <taxon>Pinctada</taxon>
    </lineage>
</organism>
<dbReference type="Pfam" id="PF16482">
    <property type="entry name" value="Staufen_C"/>
    <property type="match status" value="1"/>
</dbReference>
<dbReference type="FunFam" id="3.30.160.20:FF:000024">
    <property type="entry name" value="double-stranded RNA-binding protein Staufen homolog 1 isoform X1"/>
    <property type="match status" value="1"/>
</dbReference>
<dbReference type="CDD" id="cd19857">
    <property type="entry name" value="DSRM_STAU_rpt1"/>
    <property type="match status" value="1"/>
</dbReference>
<dbReference type="PANTHER" id="PTHR46054:SF3">
    <property type="entry name" value="MATERNAL EFFECT PROTEIN STAUFEN"/>
    <property type="match status" value="1"/>
</dbReference>